<dbReference type="EMBL" id="JABMOJ010000508">
    <property type="protein sequence ID" value="NQV66373.1"/>
    <property type="molecule type" value="Genomic_DNA"/>
</dbReference>
<evidence type="ECO:0000313" key="5">
    <source>
        <dbReference type="Proteomes" id="UP000754644"/>
    </source>
</evidence>
<dbReference type="SUPFAM" id="SSF55729">
    <property type="entry name" value="Acyl-CoA N-acyltransferases (Nat)"/>
    <property type="match status" value="1"/>
</dbReference>
<dbReference type="InterPro" id="IPR016890">
    <property type="entry name" value="UCP028520"/>
</dbReference>
<dbReference type="InterPro" id="IPR000182">
    <property type="entry name" value="GNAT_dom"/>
</dbReference>
<dbReference type="PROSITE" id="PS51186">
    <property type="entry name" value="GNAT"/>
    <property type="match status" value="1"/>
</dbReference>
<evidence type="ECO:0000313" key="4">
    <source>
        <dbReference type="EMBL" id="NQV66373.1"/>
    </source>
</evidence>
<dbReference type="PANTHER" id="PTHR43877:SF2">
    <property type="entry name" value="AMINOALKYLPHOSPHONATE N-ACETYLTRANSFERASE-RELATED"/>
    <property type="match status" value="1"/>
</dbReference>
<dbReference type="Pfam" id="PF00583">
    <property type="entry name" value="Acetyltransf_1"/>
    <property type="match status" value="1"/>
</dbReference>
<dbReference type="InterPro" id="IPR050832">
    <property type="entry name" value="Bact_Acetyltransf"/>
</dbReference>
<organism evidence="4 5">
    <name type="scientific">SAR86 cluster bacterium</name>
    <dbReference type="NCBI Taxonomy" id="2030880"/>
    <lineage>
        <taxon>Bacteria</taxon>
        <taxon>Pseudomonadati</taxon>
        <taxon>Pseudomonadota</taxon>
        <taxon>Gammaproteobacteria</taxon>
        <taxon>SAR86 cluster</taxon>
    </lineage>
</organism>
<reference evidence="4" key="1">
    <citation type="submission" date="2020-05" db="EMBL/GenBank/DDBJ databases">
        <title>Sulfur intermediates as new biogeochemical hubs in an aquatic model microbial ecosystem.</title>
        <authorList>
            <person name="Vigneron A."/>
        </authorList>
    </citation>
    <scope>NUCLEOTIDE SEQUENCE</scope>
    <source>
        <strain evidence="4">Bin.250</strain>
    </source>
</reference>
<dbReference type="AlphaFoldDB" id="A0A973AA22"/>
<dbReference type="CDD" id="cd04301">
    <property type="entry name" value="NAT_SF"/>
    <property type="match status" value="1"/>
</dbReference>
<protein>
    <submittedName>
        <fullName evidence="4">GNAT family N-acetyltransferase</fullName>
    </submittedName>
</protein>
<dbReference type="Proteomes" id="UP000754644">
    <property type="component" value="Unassembled WGS sequence"/>
</dbReference>
<keyword evidence="2" id="KW-0012">Acyltransferase</keyword>
<sequence>MIEIQTVEQSDFTSLLALNEDAVPHVNSIDSAQMADFLQQAVAFFKVVEAGQLAGFVISLGGGADYLSPNYTWFDRELKNFLYIDRIMVDPTFRRQGVARLIYQELEDRARAHGITSLCCEVNLMPPNPESLALHLSLGFVQVGTQFTYGGEKEVVLLVKQLDTTNE</sequence>
<gene>
    <name evidence="4" type="ORF">HQ497_13510</name>
</gene>
<accession>A0A973AA22</accession>
<dbReference type="GO" id="GO:0016747">
    <property type="term" value="F:acyltransferase activity, transferring groups other than amino-acyl groups"/>
    <property type="evidence" value="ECO:0007669"/>
    <property type="project" value="InterPro"/>
</dbReference>
<proteinExistence type="predicted"/>
<comment type="caution">
    <text evidence="4">The sequence shown here is derived from an EMBL/GenBank/DDBJ whole genome shotgun (WGS) entry which is preliminary data.</text>
</comment>
<name>A0A973AA22_9GAMM</name>
<feature type="domain" description="N-acetyltransferase" evidence="3">
    <location>
        <begin position="2"/>
        <end position="163"/>
    </location>
</feature>
<dbReference type="Gene3D" id="3.40.630.30">
    <property type="match status" value="1"/>
</dbReference>
<keyword evidence="1" id="KW-0808">Transferase</keyword>
<dbReference type="PANTHER" id="PTHR43877">
    <property type="entry name" value="AMINOALKYLPHOSPHONATE N-ACETYLTRANSFERASE-RELATED-RELATED"/>
    <property type="match status" value="1"/>
</dbReference>
<evidence type="ECO:0000256" key="1">
    <source>
        <dbReference type="ARBA" id="ARBA00022679"/>
    </source>
</evidence>
<dbReference type="InterPro" id="IPR016181">
    <property type="entry name" value="Acyl_CoA_acyltransferase"/>
</dbReference>
<evidence type="ECO:0000259" key="3">
    <source>
        <dbReference type="PROSITE" id="PS51186"/>
    </source>
</evidence>
<evidence type="ECO:0000256" key="2">
    <source>
        <dbReference type="ARBA" id="ARBA00023315"/>
    </source>
</evidence>
<dbReference type="PIRSF" id="PIRSF028520">
    <property type="entry name" value="UCP028520"/>
    <property type="match status" value="1"/>
</dbReference>